<comment type="caution">
    <text evidence="4">The sequence shown here is derived from an EMBL/GenBank/DDBJ whole genome shotgun (WGS) entry which is preliminary data.</text>
</comment>
<evidence type="ECO:0000256" key="3">
    <source>
        <dbReference type="ARBA" id="ARBA00022691"/>
    </source>
</evidence>
<dbReference type="Proteomes" id="UP001369736">
    <property type="component" value="Unassembled WGS sequence"/>
</dbReference>
<dbReference type="GO" id="GO:0008168">
    <property type="term" value="F:methyltransferase activity"/>
    <property type="evidence" value="ECO:0007669"/>
    <property type="project" value="UniProtKB-KW"/>
</dbReference>
<dbReference type="Gene3D" id="3.40.50.150">
    <property type="entry name" value="Vaccinia Virus protein VP39"/>
    <property type="match status" value="1"/>
</dbReference>
<proteinExistence type="predicted"/>
<protein>
    <submittedName>
        <fullName evidence="4">Class I SAM-dependent methyltransferase</fullName>
        <ecNumber evidence="4">2.1.1.-</ecNumber>
    </submittedName>
</protein>
<dbReference type="PANTHER" id="PTHR10509:SF14">
    <property type="entry name" value="CAFFEOYL-COA O-METHYLTRANSFERASE 3-RELATED"/>
    <property type="match status" value="1"/>
</dbReference>
<keyword evidence="2 4" id="KW-0808">Transferase</keyword>
<dbReference type="PANTHER" id="PTHR10509">
    <property type="entry name" value="O-METHYLTRANSFERASE-RELATED"/>
    <property type="match status" value="1"/>
</dbReference>
<accession>A0ABU8MCY6</accession>
<dbReference type="InterPro" id="IPR050362">
    <property type="entry name" value="Cation-dep_OMT"/>
</dbReference>
<dbReference type="InterPro" id="IPR002935">
    <property type="entry name" value="SAM_O-MeTrfase"/>
</dbReference>
<evidence type="ECO:0000256" key="2">
    <source>
        <dbReference type="ARBA" id="ARBA00022679"/>
    </source>
</evidence>
<dbReference type="InterPro" id="IPR029063">
    <property type="entry name" value="SAM-dependent_MTases_sf"/>
</dbReference>
<dbReference type="PROSITE" id="PS51682">
    <property type="entry name" value="SAM_OMT_I"/>
    <property type="match status" value="1"/>
</dbReference>
<gene>
    <name evidence="4" type="ORF">WCD58_28890</name>
</gene>
<keyword evidence="5" id="KW-1185">Reference proteome</keyword>
<dbReference type="Pfam" id="PF01596">
    <property type="entry name" value="Methyltransf_3"/>
    <property type="match status" value="1"/>
</dbReference>
<dbReference type="EMBL" id="JBBEGM010000016">
    <property type="protein sequence ID" value="MEJ2865209.1"/>
    <property type="molecule type" value="Genomic_DNA"/>
</dbReference>
<keyword evidence="3" id="KW-0949">S-adenosyl-L-methionine</keyword>
<dbReference type="EC" id="2.1.1.-" evidence="4"/>
<evidence type="ECO:0000256" key="1">
    <source>
        <dbReference type="ARBA" id="ARBA00022603"/>
    </source>
</evidence>
<reference evidence="4 5" key="1">
    <citation type="submission" date="2024-03" db="EMBL/GenBank/DDBJ databases">
        <title>Actinomycetospora sp. OC33-EN07, a novel actinomycete isolated from wild orchid (Aerides multiflora).</title>
        <authorList>
            <person name="Suriyachadkun C."/>
        </authorList>
    </citation>
    <scope>NUCLEOTIDE SEQUENCE [LARGE SCALE GENOMIC DNA]</scope>
    <source>
        <strain evidence="4 5">OC33-EN07</strain>
    </source>
</reference>
<organism evidence="4 5">
    <name type="scientific">Actinomycetospora flava</name>
    <dbReference type="NCBI Taxonomy" id="3129232"/>
    <lineage>
        <taxon>Bacteria</taxon>
        <taxon>Bacillati</taxon>
        <taxon>Actinomycetota</taxon>
        <taxon>Actinomycetes</taxon>
        <taxon>Pseudonocardiales</taxon>
        <taxon>Pseudonocardiaceae</taxon>
        <taxon>Actinomycetospora</taxon>
    </lineage>
</organism>
<evidence type="ECO:0000313" key="5">
    <source>
        <dbReference type="Proteomes" id="UP001369736"/>
    </source>
</evidence>
<evidence type="ECO:0000313" key="4">
    <source>
        <dbReference type="EMBL" id="MEJ2865209.1"/>
    </source>
</evidence>
<keyword evidence="1 4" id="KW-0489">Methyltransferase</keyword>
<dbReference type="CDD" id="cd02440">
    <property type="entry name" value="AdoMet_MTases"/>
    <property type="match status" value="1"/>
</dbReference>
<dbReference type="RefSeq" id="WP_337706582.1">
    <property type="nucleotide sequence ID" value="NZ_JBBEGM010000016.1"/>
</dbReference>
<dbReference type="GO" id="GO:0032259">
    <property type="term" value="P:methylation"/>
    <property type="evidence" value="ECO:0007669"/>
    <property type="project" value="UniProtKB-KW"/>
</dbReference>
<sequence>MSARPVTPVGILAATLDRVADGLDGVADLPDGVRDELDRARTLAGGLDPYLEHCTTPESPALAALAAATREHDWSARDDAAVFLEQEMLSGHVEGQALKMLVAATRARRVLEIGLFTGYSALAMAEALPEGGRLLACELDAEVAAAACRSFAASPAGARITVEVGPAAQTLTALADAGEQFDLVFVDADKAGYAGYLETLLDGGLLAPHGLVCVDNTLMQGEPWRGDGATANGEAITAFNETVAADPRVEQVLLPLRDGLTLIRRA</sequence>
<name>A0ABU8MCY6_9PSEU</name>
<dbReference type="SUPFAM" id="SSF53335">
    <property type="entry name" value="S-adenosyl-L-methionine-dependent methyltransferases"/>
    <property type="match status" value="1"/>
</dbReference>